<organism evidence="1 2">
    <name type="scientific">Rhizobium herbae</name>
    <dbReference type="NCBI Taxonomy" id="508661"/>
    <lineage>
        <taxon>Bacteria</taxon>
        <taxon>Pseudomonadati</taxon>
        <taxon>Pseudomonadota</taxon>
        <taxon>Alphaproteobacteria</taxon>
        <taxon>Hyphomicrobiales</taxon>
        <taxon>Rhizobiaceae</taxon>
        <taxon>Rhizobium/Agrobacterium group</taxon>
        <taxon>Rhizobium</taxon>
    </lineage>
</organism>
<evidence type="ECO:0000313" key="2">
    <source>
        <dbReference type="Proteomes" id="UP000823786"/>
    </source>
</evidence>
<gene>
    <name evidence="1" type="ORF">J2Z75_002364</name>
</gene>
<keyword evidence="2" id="KW-1185">Reference proteome</keyword>
<reference evidence="1 2" key="1">
    <citation type="submission" date="2021-03" db="EMBL/GenBank/DDBJ databases">
        <title>Genomic Encyclopedia of Type Strains, Phase IV (KMG-IV): sequencing the most valuable type-strain genomes for metagenomic binning, comparative biology and taxonomic classification.</title>
        <authorList>
            <person name="Goeker M."/>
        </authorList>
    </citation>
    <scope>NUCLEOTIDE SEQUENCE [LARGE SCALE GENOMIC DNA]</scope>
    <source>
        <strain evidence="1 2">DSM 26427</strain>
    </source>
</reference>
<evidence type="ECO:0008006" key="3">
    <source>
        <dbReference type="Google" id="ProtNLM"/>
    </source>
</evidence>
<dbReference type="Gene3D" id="6.10.250.730">
    <property type="match status" value="1"/>
</dbReference>
<dbReference type="Proteomes" id="UP000823786">
    <property type="component" value="Unassembled WGS sequence"/>
</dbReference>
<dbReference type="InterPro" id="IPR010385">
    <property type="entry name" value="DUF982"/>
</dbReference>
<name>A0ABS4ELM3_9HYPH</name>
<dbReference type="Pfam" id="PF06169">
    <property type="entry name" value="DUF982"/>
    <property type="match status" value="1"/>
</dbReference>
<accession>A0ABS4ELM3</accession>
<evidence type="ECO:0000313" key="1">
    <source>
        <dbReference type="EMBL" id="MBP1858852.1"/>
    </source>
</evidence>
<dbReference type="EMBL" id="JAGGJV010000004">
    <property type="protein sequence ID" value="MBP1858852.1"/>
    <property type="molecule type" value="Genomic_DNA"/>
</dbReference>
<comment type="caution">
    <text evidence="1">The sequence shown here is derived from an EMBL/GenBank/DDBJ whole genome shotgun (WGS) entry which is preliminary data.</text>
</comment>
<dbReference type="RefSeq" id="WP_209852315.1">
    <property type="nucleotide sequence ID" value="NZ_JAGGJV010000004.1"/>
</dbReference>
<protein>
    <recommendedName>
        <fullName evidence="3">DUF982 domain-containing protein</fullName>
    </recommendedName>
</protein>
<proteinExistence type="predicted"/>
<sequence length="87" mass="9862">MHPNDICKPTEIQWQPVIVRLRGGIKKKVCGPLQGFEILNRHMASPNSHICANAARCCRLALERKMTPEQAREAFVVATMDQELRAH</sequence>